<keyword evidence="3" id="KW-1185">Reference proteome</keyword>
<accession>A0ABT4VX05</accession>
<comment type="caution">
    <text evidence="2">The sequence shown here is derived from an EMBL/GenBank/DDBJ whole genome shotgun (WGS) entry which is preliminary data.</text>
</comment>
<dbReference type="InterPro" id="IPR036691">
    <property type="entry name" value="Endo/exonu/phosph_ase_sf"/>
</dbReference>
<dbReference type="RefSeq" id="WP_271052326.1">
    <property type="nucleotide sequence ID" value="NZ_JAQIIO010000001.1"/>
</dbReference>
<evidence type="ECO:0000259" key="1">
    <source>
        <dbReference type="Pfam" id="PF03372"/>
    </source>
</evidence>
<organism evidence="2 3">
    <name type="scientific">Aliiroseovarius salicola</name>
    <dbReference type="NCBI Taxonomy" id="3009082"/>
    <lineage>
        <taxon>Bacteria</taxon>
        <taxon>Pseudomonadati</taxon>
        <taxon>Pseudomonadota</taxon>
        <taxon>Alphaproteobacteria</taxon>
        <taxon>Rhodobacterales</taxon>
        <taxon>Paracoccaceae</taxon>
        <taxon>Aliiroseovarius</taxon>
    </lineage>
</organism>
<name>A0ABT4VX05_9RHOB</name>
<keyword evidence="2" id="KW-0378">Hydrolase</keyword>
<reference evidence="2 3" key="1">
    <citation type="submission" date="2023-01" db="EMBL/GenBank/DDBJ databases">
        <authorList>
            <person name="Yoon J.-W."/>
        </authorList>
    </citation>
    <scope>NUCLEOTIDE SEQUENCE [LARGE SCALE GENOMIC DNA]</scope>
    <source>
        <strain evidence="2 3">KMU-50</strain>
    </source>
</reference>
<dbReference type="Pfam" id="PF03372">
    <property type="entry name" value="Exo_endo_phos"/>
    <property type="match status" value="1"/>
</dbReference>
<feature type="domain" description="Endonuclease/exonuclease/phosphatase" evidence="1">
    <location>
        <begin position="33"/>
        <end position="325"/>
    </location>
</feature>
<gene>
    <name evidence="2" type="ORF">O2N63_01575</name>
</gene>
<keyword evidence="2" id="KW-0255">Endonuclease</keyword>
<dbReference type="SUPFAM" id="SSF56219">
    <property type="entry name" value="DNase I-like"/>
    <property type="match status" value="1"/>
</dbReference>
<proteinExistence type="predicted"/>
<protein>
    <submittedName>
        <fullName evidence="2">Endonuclease/exonuclease/phosphatase family protein</fullName>
    </submittedName>
</protein>
<dbReference type="GO" id="GO:0004519">
    <property type="term" value="F:endonuclease activity"/>
    <property type="evidence" value="ECO:0007669"/>
    <property type="project" value="UniProtKB-KW"/>
</dbReference>
<keyword evidence="2" id="KW-0540">Nuclease</keyword>
<evidence type="ECO:0000313" key="3">
    <source>
        <dbReference type="Proteomes" id="UP001528040"/>
    </source>
</evidence>
<dbReference type="InterPro" id="IPR005135">
    <property type="entry name" value="Endo/exonuclease/phosphatase"/>
</dbReference>
<evidence type="ECO:0000313" key="2">
    <source>
        <dbReference type="EMBL" id="MDA5092775.1"/>
    </source>
</evidence>
<dbReference type="EMBL" id="JAQIIO010000001">
    <property type="protein sequence ID" value="MDA5092775.1"/>
    <property type="molecule type" value="Genomic_DNA"/>
</dbReference>
<dbReference type="Gene3D" id="3.60.10.10">
    <property type="entry name" value="Endonuclease/exonuclease/phosphatase"/>
    <property type="match status" value="1"/>
</dbReference>
<dbReference type="Proteomes" id="UP001528040">
    <property type="component" value="Unassembled WGS sequence"/>
</dbReference>
<sequence>MPLSVQAERLRIATFNSDLSRDGPGLLLRDITRGKDKQISAVIEVIAHIRPDVLVLQDIDNDLENRALAALQSALAEAGHPLPHRFATLTNAGMESGLDLDGDGHLGTARDSQGYGSFTGQGGMAVLSRLPLGEVRDFSDILWRSLPGADLPQYSDGSPFPSEEAQAAQRLSSVAHWDVPVMLPDGKTLNLLTWHGSTPAFDGAEDQNGKRGADEARFWLRLLDGDLPYAAPTPPFAVIGQANIDPTDGEGRHDAINELLSDPRLIDPTPTGSEGTDTADWSAIGVGKLRAGYILPWAEAQILDTGVFWPAAGSEMAVTATTASRHHLIWLDLNF</sequence>